<evidence type="ECO:0000313" key="3">
    <source>
        <dbReference type="Proteomes" id="UP001249505"/>
    </source>
</evidence>
<reference evidence="2 3" key="1">
    <citation type="submission" date="2023-07" db="EMBL/GenBank/DDBJ databases">
        <title>Novel Shewanella species isolated from Baltic Sea sediments.</title>
        <authorList>
            <person name="Martin-Rodriguez A.J."/>
        </authorList>
    </citation>
    <scope>NUCLEOTIDE SEQUENCE [LARGE SCALE GENOMIC DNA]</scope>
    <source>
        <strain evidence="2 3">SP2S1-2</strain>
    </source>
</reference>
<dbReference type="Proteomes" id="UP001249505">
    <property type="component" value="Unassembled WGS sequence"/>
</dbReference>
<protein>
    <submittedName>
        <fullName evidence="2">DUF4224 domain-containing protein</fullName>
    </submittedName>
</protein>
<feature type="domain" description="DUF4224" evidence="1">
    <location>
        <begin position="4"/>
        <end position="47"/>
    </location>
</feature>
<keyword evidence="3" id="KW-1185">Reference proteome</keyword>
<dbReference type="RefSeq" id="WP_006083887.1">
    <property type="nucleotide sequence ID" value="NZ_JAUOES010000021.1"/>
</dbReference>
<organism evidence="2 3">
    <name type="scientific">Shewanella scandinavica</name>
    <dbReference type="NCBI Taxonomy" id="3063538"/>
    <lineage>
        <taxon>Bacteria</taxon>
        <taxon>Pseudomonadati</taxon>
        <taxon>Pseudomonadota</taxon>
        <taxon>Gammaproteobacteria</taxon>
        <taxon>Alteromonadales</taxon>
        <taxon>Shewanellaceae</taxon>
        <taxon>Shewanella</taxon>
    </lineage>
</organism>
<dbReference type="InterPro" id="IPR025319">
    <property type="entry name" value="DUF4224"/>
</dbReference>
<comment type="caution">
    <text evidence="2">The sequence shown here is derived from an EMBL/GenBank/DDBJ whole genome shotgun (WGS) entry which is preliminary data.</text>
</comment>
<gene>
    <name evidence="2" type="ORF">Q4Q50_16610</name>
</gene>
<dbReference type="GeneID" id="11773549"/>
<evidence type="ECO:0000313" key="2">
    <source>
        <dbReference type="EMBL" id="MDT3281898.1"/>
    </source>
</evidence>
<name>A0ABU3G3S0_9GAMM</name>
<evidence type="ECO:0000259" key="1">
    <source>
        <dbReference type="Pfam" id="PF13986"/>
    </source>
</evidence>
<sequence>MSQLLTDAELEVLSGLKRPGAQVKWLRDQGINCFIRADGKPSVTWDFVNNPRGMLVHHKSSEPNFGALSNA</sequence>
<dbReference type="Pfam" id="PF13986">
    <property type="entry name" value="DUF4224"/>
    <property type="match status" value="1"/>
</dbReference>
<proteinExistence type="predicted"/>
<accession>A0ABU3G3S0</accession>
<dbReference type="EMBL" id="JAUOES010000021">
    <property type="protein sequence ID" value="MDT3281898.1"/>
    <property type="molecule type" value="Genomic_DNA"/>
</dbReference>